<dbReference type="PANTHER" id="PTHR11689:SF159">
    <property type="entry name" value="CHLORIDE CHANNEL PROTEIN"/>
    <property type="match status" value="1"/>
</dbReference>
<keyword evidence="8 11" id="KW-0472">Membrane</keyword>
<keyword evidence="6 11" id="KW-0406">Ion transport</keyword>
<dbReference type="SUPFAM" id="SSF54631">
    <property type="entry name" value="CBS-domain pair"/>
    <property type="match status" value="1"/>
</dbReference>
<evidence type="ECO:0000313" key="14">
    <source>
        <dbReference type="EMBL" id="KAK7195809.1"/>
    </source>
</evidence>
<keyword evidence="5 11" id="KW-1133">Transmembrane helix</keyword>
<comment type="caution">
    <text evidence="14">The sequence shown here is derived from an EMBL/GenBank/DDBJ whole genome shotgun (WGS) entry which is preliminary data.</text>
</comment>
<evidence type="ECO:0000313" key="15">
    <source>
        <dbReference type="Proteomes" id="UP001430356"/>
    </source>
</evidence>
<keyword evidence="4" id="KW-0677">Repeat</keyword>
<protein>
    <recommendedName>
        <fullName evidence="11">Chloride channel protein</fullName>
    </recommendedName>
</protein>
<evidence type="ECO:0000256" key="5">
    <source>
        <dbReference type="ARBA" id="ARBA00022989"/>
    </source>
</evidence>
<dbReference type="InterPro" id="IPR014743">
    <property type="entry name" value="Cl-channel_core"/>
</dbReference>
<keyword evidence="2 11" id="KW-0813">Transport</keyword>
<dbReference type="InterPro" id="IPR051280">
    <property type="entry name" value="Cl-channel/antiporter"/>
</dbReference>
<feature type="transmembrane region" description="Helical" evidence="11">
    <location>
        <begin position="318"/>
        <end position="337"/>
    </location>
</feature>
<evidence type="ECO:0000256" key="2">
    <source>
        <dbReference type="ARBA" id="ARBA00022448"/>
    </source>
</evidence>
<proteinExistence type="inferred from homology"/>
<dbReference type="InterPro" id="IPR000644">
    <property type="entry name" value="CBS_dom"/>
</dbReference>
<dbReference type="CDD" id="cd04591">
    <property type="entry name" value="CBS_pair_voltage-gated_CLC_euk_bac"/>
    <property type="match status" value="1"/>
</dbReference>
<evidence type="ECO:0000256" key="8">
    <source>
        <dbReference type="ARBA" id="ARBA00023136"/>
    </source>
</evidence>
<feature type="transmembrane region" description="Helical" evidence="11">
    <location>
        <begin position="518"/>
        <end position="538"/>
    </location>
</feature>
<evidence type="ECO:0000259" key="13">
    <source>
        <dbReference type="PROSITE" id="PS51371"/>
    </source>
</evidence>
<gene>
    <name evidence="14" type="ORF">NESM_000512000</name>
</gene>
<dbReference type="EMBL" id="JAECZO010000062">
    <property type="protein sequence ID" value="KAK7195809.1"/>
    <property type="molecule type" value="Genomic_DNA"/>
</dbReference>
<name>A0AAW0ERM4_9TRYP</name>
<comment type="subcellular location">
    <subcellularLocation>
        <location evidence="1 11">Membrane</location>
        <topology evidence="1 11">Multi-pass membrane protein</topology>
    </subcellularLocation>
</comment>
<feature type="transmembrane region" description="Helical" evidence="11">
    <location>
        <begin position="380"/>
        <end position="403"/>
    </location>
</feature>
<feature type="transmembrane region" description="Helical" evidence="11">
    <location>
        <begin position="162"/>
        <end position="183"/>
    </location>
</feature>
<feature type="transmembrane region" description="Helical" evidence="11">
    <location>
        <begin position="473"/>
        <end position="497"/>
    </location>
</feature>
<dbReference type="Pfam" id="PF00654">
    <property type="entry name" value="Voltage_CLC"/>
    <property type="match status" value="1"/>
</dbReference>
<dbReference type="PANTHER" id="PTHR11689">
    <property type="entry name" value="CHLORIDE CHANNEL PROTEIN CLC FAMILY MEMBER"/>
    <property type="match status" value="1"/>
</dbReference>
<dbReference type="SMART" id="SM00116">
    <property type="entry name" value="CBS"/>
    <property type="match status" value="2"/>
</dbReference>
<dbReference type="GO" id="GO:0016020">
    <property type="term" value="C:membrane"/>
    <property type="evidence" value="ECO:0007669"/>
    <property type="project" value="UniProtKB-SubCell"/>
</dbReference>
<feature type="domain" description="CBS" evidence="13">
    <location>
        <begin position="740"/>
        <end position="802"/>
    </location>
</feature>
<feature type="region of interest" description="Disordered" evidence="12">
    <location>
        <begin position="1"/>
        <end position="56"/>
    </location>
</feature>
<feature type="transmembrane region" description="Helical" evidence="11">
    <location>
        <begin position="619"/>
        <end position="636"/>
    </location>
</feature>
<dbReference type="InterPro" id="IPR001807">
    <property type="entry name" value="ClC"/>
</dbReference>
<dbReference type="AlphaFoldDB" id="A0AAW0ERM4"/>
<dbReference type="GO" id="GO:0005254">
    <property type="term" value="F:chloride channel activity"/>
    <property type="evidence" value="ECO:0007669"/>
    <property type="project" value="UniProtKB-UniRule"/>
</dbReference>
<keyword evidence="15" id="KW-1185">Reference proteome</keyword>
<evidence type="ECO:0000256" key="10">
    <source>
        <dbReference type="PROSITE-ProRule" id="PRU00703"/>
    </source>
</evidence>
<feature type="transmembrane region" description="Helical" evidence="11">
    <location>
        <begin position="594"/>
        <end position="612"/>
    </location>
</feature>
<keyword evidence="7 10" id="KW-0129">CBS domain</keyword>
<dbReference type="PROSITE" id="PS51371">
    <property type="entry name" value="CBS"/>
    <property type="match status" value="1"/>
</dbReference>
<dbReference type="CDD" id="cd01036">
    <property type="entry name" value="ClC_euk"/>
    <property type="match status" value="1"/>
</dbReference>
<dbReference type="Gene3D" id="1.10.3080.10">
    <property type="entry name" value="Clc chloride channel"/>
    <property type="match status" value="1"/>
</dbReference>
<evidence type="ECO:0000256" key="9">
    <source>
        <dbReference type="ARBA" id="ARBA00023214"/>
    </source>
</evidence>
<feature type="compositionally biased region" description="Low complexity" evidence="12">
    <location>
        <begin position="41"/>
        <end position="56"/>
    </location>
</feature>
<dbReference type="Proteomes" id="UP001430356">
    <property type="component" value="Unassembled WGS sequence"/>
</dbReference>
<evidence type="ECO:0000256" key="1">
    <source>
        <dbReference type="ARBA" id="ARBA00004141"/>
    </source>
</evidence>
<dbReference type="Gene3D" id="3.10.580.10">
    <property type="entry name" value="CBS-domain"/>
    <property type="match status" value="1"/>
</dbReference>
<feature type="transmembrane region" description="Helical" evidence="11">
    <location>
        <begin position="415"/>
        <end position="437"/>
    </location>
</feature>
<evidence type="ECO:0000256" key="12">
    <source>
        <dbReference type="SAM" id="MobiDB-lite"/>
    </source>
</evidence>
<evidence type="ECO:0000256" key="6">
    <source>
        <dbReference type="ARBA" id="ARBA00023065"/>
    </source>
</evidence>
<keyword evidence="3 11" id="KW-0812">Transmembrane</keyword>
<evidence type="ECO:0000256" key="3">
    <source>
        <dbReference type="ARBA" id="ARBA00022692"/>
    </source>
</evidence>
<feature type="transmembrane region" description="Helical" evidence="11">
    <location>
        <begin position="656"/>
        <end position="679"/>
    </location>
</feature>
<dbReference type="Pfam" id="PF00571">
    <property type="entry name" value="CBS"/>
    <property type="match status" value="1"/>
</dbReference>
<sequence length="948" mass="101491">MDGASASGTGGGSSATTAEVGRPTPTPPPSTSQPSTRRHAGASARPRSSRLAAAASAGATAYGGGAVHGPPDTAAIVRHRREADAATAAWFYDLAKEVEEVGDAAVSRARAPLFETAHRPHVFTAEERRRMDRYESIDYAEGQSLVHRVSSARPDRADAHGWLRLLVFLLVGLAVGCWSLLLFQTLDYLAEVKLSALQGVVRSHSSSPGPSPPNASVVPSPALLSLRMASTRSTKSTSDSSGGGGGGAEDGASMVLRTASWSALLRGGVLYVMWGVLTALLSSLCCLVMPSAAGSGIPDVMAYLNGVMFPRIFNIRNLVVKTLSCILAVSAGLPVGTEGPMIHMGALIGAGIPTGRSRSLDCSATSVFAPFRNPRDQRDFISAGAACGLTSAFSSPLGGMLFVLEEMATHFSMRLAWFVLLSCLSCMWAIQTCNSFLSGWRLVDRSAMALGHVREAATAMLYIDTVPENTVPLYAHTFLPTIVVAVVSGFLAVAYTVSSIRISRWRSRRLFPTALYRVLEPCAFALLFSATCYVLPLFTPCVPTPPHVLAKKADLHVELFTAFCADPDTTHHPLATLTMTNPYNLLRLLFSRRSAGLFPAWALVLHLAMYVVGSSYAGGMFISCGTVIPSLLIGAVEGRLVGALFHHPVWADEGVVALLGAAAYFAGISRLTFALVVIVMELTADVSHITCLMLGILIAKGIADKCCHSFYHASLEVKAVPFLETQTSMHLLDTYTAHDIMSSPVTVLETLDTVLHVLEVLTTTQHNAFPVVRVGEADQAYEGTITRAQLQLLLWVVYLREMGDAEEVLVDSDLDSDEGAGLGEAAVGGAGGGAAFQTHVTAAELKRVHEYLFWYRLPSIPMMERLPLSTIRAHVDLRPYVDKSAPYVQQGVCVSRAYYTFRHVGLRHLPVLDRAQRVVGILTRVNFVGDRLMEKVGTPPAENIGDVE</sequence>
<evidence type="ECO:0000256" key="4">
    <source>
        <dbReference type="ARBA" id="ARBA00022737"/>
    </source>
</evidence>
<organism evidence="14 15">
    <name type="scientific">Novymonas esmeraldas</name>
    <dbReference type="NCBI Taxonomy" id="1808958"/>
    <lineage>
        <taxon>Eukaryota</taxon>
        <taxon>Discoba</taxon>
        <taxon>Euglenozoa</taxon>
        <taxon>Kinetoplastea</taxon>
        <taxon>Metakinetoplastina</taxon>
        <taxon>Trypanosomatida</taxon>
        <taxon>Trypanosomatidae</taxon>
        <taxon>Novymonas</taxon>
    </lineage>
</organism>
<reference evidence="14 15" key="1">
    <citation type="journal article" date="2021" name="MBio">
        <title>A New Model Trypanosomatid, Novymonas esmeraldas: Genomic Perception of Its 'Candidatus Pandoraea novymonadis' Endosymbiont.</title>
        <authorList>
            <person name="Zakharova A."/>
            <person name="Saura A."/>
            <person name="Butenko A."/>
            <person name="Podesvova L."/>
            <person name="Warmusova S."/>
            <person name="Kostygov A.Y."/>
            <person name="Nenarokova A."/>
            <person name="Lukes J."/>
            <person name="Opperdoes F.R."/>
            <person name="Yurchenko V."/>
        </authorList>
    </citation>
    <scope>NUCLEOTIDE SEQUENCE [LARGE SCALE GENOMIC DNA]</scope>
    <source>
        <strain evidence="14 15">E262AT.01</strain>
    </source>
</reference>
<feature type="transmembrane region" description="Helical" evidence="11">
    <location>
        <begin position="271"/>
        <end position="297"/>
    </location>
</feature>
<dbReference type="PRINTS" id="PR00762">
    <property type="entry name" value="CLCHANNEL"/>
</dbReference>
<accession>A0AAW0ERM4</accession>
<dbReference type="InterPro" id="IPR046342">
    <property type="entry name" value="CBS_dom_sf"/>
</dbReference>
<evidence type="ECO:0000256" key="11">
    <source>
        <dbReference type="RuleBase" id="RU361221"/>
    </source>
</evidence>
<dbReference type="SUPFAM" id="SSF81340">
    <property type="entry name" value="Clc chloride channel"/>
    <property type="match status" value="1"/>
</dbReference>
<evidence type="ECO:0000256" key="7">
    <source>
        <dbReference type="ARBA" id="ARBA00023122"/>
    </source>
</evidence>
<comment type="similarity">
    <text evidence="11">Belongs to the chloride channel (TC 2.A.49) family.</text>
</comment>
<keyword evidence="9 11" id="KW-0868">Chloride</keyword>